<gene>
    <name evidence="1" type="ORF">HMPREF9449_02439</name>
</gene>
<keyword evidence="2" id="KW-1185">Reference proteome</keyword>
<dbReference type="PATRIC" id="fig|742817.3.peg.2610"/>
<dbReference type="STRING" id="742817.HMPREF9449_02439"/>
<evidence type="ECO:0000313" key="2">
    <source>
        <dbReference type="Proteomes" id="UP000004892"/>
    </source>
</evidence>
<organism evidence="1 2">
    <name type="scientific">Odoribacter laneus YIT 12061</name>
    <dbReference type="NCBI Taxonomy" id="742817"/>
    <lineage>
        <taxon>Bacteria</taxon>
        <taxon>Pseudomonadati</taxon>
        <taxon>Bacteroidota</taxon>
        <taxon>Bacteroidia</taxon>
        <taxon>Bacteroidales</taxon>
        <taxon>Odoribacteraceae</taxon>
        <taxon>Odoribacter</taxon>
    </lineage>
</organism>
<protein>
    <recommendedName>
        <fullName evidence="3">4-oxalocrotonate tautomerase domain-containing protein</fullName>
    </recommendedName>
</protein>
<proteinExistence type="predicted"/>
<accession>H1DJ60</accession>
<dbReference type="InterPro" id="IPR014347">
    <property type="entry name" value="Tautomerase/MIF_sf"/>
</dbReference>
<dbReference type="EMBL" id="ADMC01000025">
    <property type="protein sequence ID" value="EHP46822.1"/>
    <property type="molecule type" value="Genomic_DNA"/>
</dbReference>
<comment type="caution">
    <text evidence="1">The sequence shown here is derived from an EMBL/GenBank/DDBJ whole genome shotgun (WGS) entry which is preliminary data.</text>
</comment>
<sequence length="117" mass="13711">MIKKTYNMPFLRFHTIDPVKLAEISREMTDRLQEIIGCPREHIVLEVIHSEIVTDGQIGQGDWPFIEVAYFERSLEIQDGVAHIICQYLKQVGYENVDIHFSYLSNRNYYENGNCSQ</sequence>
<evidence type="ECO:0008006" key="3">
    <source>
        <dbReference type="Google" id="ProtNLM"/>
    </source>
</evidence>
<dbReference type="InterPro" id="IPR015017">
    <property type="entry name" value="DUF1904"/>
</dbReference>
<dbReference type="Proteomes" id="UP000004892">
    <property type="component" value="Unassembled WGS sequence"/>
</dbReference>
<dbReference type="AlphaFoldDB" id="H1DJ60"/>
<name>H1DJ60_9BACT</name>
<dbReference type="Gene3D" id="3.30.429.10">
    <property type="entry name" value="Macrophage Migration Inhibitory Factor"/>
    <property type="match status" value="1"/>
</dbReference>
<dbReference type="HOGENOM" id="CLU_168247_0_0_10"/>
<dbReference type="SUPFAM" id="SSF55331">
    <property type="entry name" value="Tautomerase/MIF"/>
    <property type="match status" value="1"/>
</dbReference>
<evidence type="ECO:0000313" key="1">
    <source>
        <dbReference type="EMBL" id="EHP46822.1"/>
    </source>
</evidence>
<reference evidence="1 2" key="1">
    <citation type="submission" date="2012-01" db="EMBL/GenBank/DDBJ databases">
        <title>The Genome Sequence of Odoribacter laneus YIT 12061.</title>
        <authorList>
            <consortium name="The Broad Institute Genome Sequencing Platform"/>
            <person name="Earl A."/>
            <person name="Ward D."/>
            <person name="Feldgarden M."/>
            <person name="Gevers D."/>
            <person name="Morotomi M."/>
            <person name="Young S.K."/>
            <person name="Zeng Q."/>
            <person name="Gargeya S."/>
            <person name="Fitzgerald M."/>
            <person name="Haas B."/>
            <person name="Abouelleil A."/>
            <person name="Alvarado L."/>
            <person name="Arachchi H.M."/>
            <person name="Berlin A."/>
            <person name="Chapman S.B."/>
            <person name="Gearin G."/>
            <person name="Goldberg J."/>
            <person name="Griggs A."/>
            <person name="Gujja S."/>
            <person name="Hansen M."/>
            <person name="Heiman D."/>
            <person name="Howarth C."/>
            <person name="Larimer J."/>
            <person name="Lui A."/>
            <person name="MacDonald P.J.P."/>
            <person name="McCowen C."/>
            <person name="Montmayeur A."/>
            <person name="Murphy C."/>
            <person name="Neiman D."/>
            <person name="Pearson M."/>
            <person name="Priest M."/>
            <person name="Roberts A."/>
            <person name="Saif S."/>
            <person name="Shea T."/>
            <person name="Sisk P."/>
            <person name="Stolte C."/>
            <person name="Sykes S."/>
            <person name="Wortman J."/>
            <person name="Nusbaum C."/>
            <person name="Birren B."/>
        </authorList>
    </citation>
    <scope>NUCLEOTIDE SEQUENCE [LARGE SCALE GENOMIC DNA]</scope>
    <source>
        <strain evidence="1 2">YIT 12061</strain>
    </source>
</reference>
<dbReference type="Pfam" id="PF08921">
    <property type="entry name" value="DUF1904"/>
    <property type="match status" value="1"/>
</dbReference>
<dbReference type="eggNOG" id="ENOG5033MNE">
    <property type="taxonomic scope" value="Bacteria"/>
</dbReference>